<dbReference type="HOGENOM" id="CLU_000577_0_0_11"/>
<gene>
    <name evidence="4" type="ORF">SFUL_113</name>
</gene>
<evidence type="ECO:0000256" key="1">
    <source>
        <dbReference type="ARBA" id="ARBA00022737"/>
    </source>
</evidence>
<evidence type="ECO:0000259" key="3">
    <source>
        <dbReference type="Pfam" id="PF25023"/>
    </source>
</evidence>
<sequence>MGSKGRRVFPSRGDARARSPRGSMRRTALAVTALLAVEATLLTTPGVAVAAVWGASPTAAAPAPAKADASSADSVAAALLMARLQNRKIEALSERTATSTTYALPGGDLQTSVYAGPIRTKTDGAWQTIDTSLSDAGASLEPKAAAADIKVSDGGDKALASVTNGRKSFGMGWEKTLPSPEVEGDTASYDIGAGQTLTVTALSQGFSQNVLLEQAPDGPLEYRIPMRLEGLRISRADSGHLLLKDGDGKLVGEAPAPMMWDSSRDRASGESRNQAPVETRVETAADGSQILVLTPDADYFDRDLTYPVTVDPTSTLAASTDTWVATNYPDSQVSSAELKSGTYDGGTTKARSYLKFDVAALKGKRITDTNLALYSFYSSTCSTAGAGTQVRRITSNWSSSDVTWAAQPTTTATGAVTSTAAKGWNSSCPAGTVNFDVDAIVQAWADGSPNYGVQIAAPDEKDSLTWRRFHSANHVSGDGSTEPHLTVTYNSYPSVPAAQAISPSQVNAYNGSRYVTSLTPVLTAKVTDPDGSKTKAQFEVTANPVHADTTYSYTATSAEVASGSTAKLVIPTAKAFPAGKHLRYRVRAYDGADYGPWSAYTTFGMNTGKPNAPVVTCDAYPENGWTAKADGPVECTLKTDSTDGAGYPWSLDNPALTNTKLDTANGTGGDALKISISPANGWHTLYARTVDSGGNLSAAVTAYSFGVGTDGAGILSPSDGTTTARRLTLAAKGLNSYTGVTWQYRRGETDTWRTVPVDDVTASGTAVSAWPVQVTGGTATKLVWNTVASLAEDGVIELRAAFTNGTTTGHSPTVEATLDRDAGNAPSASVGPGSVNQLTGDYILSATDVTAFEASVGRTYSSRANSSDAEGQAPVFGPGWTSSLGGEASDYTQIRKTSATSVELLSSDGSTIAFTATATGGWAPETNAEGMVLTGTLGGAQFTLTDPDANHTVFAKATAAAATWTLSSSASAVDDSTLSVASETVTAGGSTLSRPKYLISPSSATTAATCQSAPATKGCRVVEFAYAPSTTAGPGTLGDFAGQVKAIKLWATDPGASAATAETLASYTYDTAGRLRQVWDPRISPALKTEYTYDSEGRVLTLTEPGELPWTFTYGKAGSTLTAGAGMLLKASRPALAEGSNTVTSGTAATTVVYDVPLSGSSAPHQMDAATVATWAQDEAPTDATAVFPADSVPASSTGADLAAGSYTRATITYIDADGEEVNLAAPGGAITTAEHDEHGNTVSELTAANRALALGISDNADEELAGLGLTEMPTADRAQRLASLSEYAADGQRLTNEYGPLHAVTLVKELAGTTAETTLPAGSTVLARTRTTYAYDENRPADAKVSDLVTSTTVAGSVDGYAADADPHTTNTAFDWATGQETATTQGTDGRSITYTTYDAKGRTATTRTSASNGSDAGTVTYTYYTADGTGVCGGKPEWAGLLCRTAPAAAVTGGGSNPAELVTTVSTYDRWGQLAGKSETANGSTRTTTVTVDGAGRTVRTTVAGGVGDSLTAATQTYDPVSGQVITKASNGQTVTHTYDGLGRQTAYDDGAGNTSTTTYDVLGRPLKVTDSAPSSTTYSYDATGRTKTVTDSVAGTFTPSYDPDGELTGEILPGGYRLTLSSDTEGNQTGVAYTDAAGNTVLSDTADITVRGQQAGHTQTDGSTTETEFAYDTFGHLTRATDRTAQGCTTRTYAFDANSNRAGLTTASDDCDSATADASSTTVSHTYDSGDRLTASGVTYDAFGRTTATGDTTLTYFVNDVVRSETVGTNRMLWSLDATGRLARSTAQSKAADGTWSTTGTTTDHYNCECESPAWTQHSSGAISRNVADVSGSLLATTTAAGGTVLQLSNLHGDVAVRLPLDTSVAPTVQHYDEYGNPLADTAAATYGWLGAYERDSSTLSGITLMGARLYNPATGRFLSVDPVYSGSCNSYDYACADPQNKYDLAGTALKERVQKRCTYYTCVRLRRICSKSSNKCSAQWDMWFRKGWRSAWIYAGWDYTLSVRGTRVKKGNYSHGENGRYNFHGYWYGNGDNTKAGDRGKHKCWKGTCYFDPGDSFQFSANGLAHLGHTKYYWSIYQSFGGGGKYRG</sequence>
<dbReference type="NCBIfam" id="NF033679">
    <property type="entry name" value="DNRLRE_dom"/>
    <property type="match status" value="1"/>
</dbReference>
<feature type="region of interest" description="Disordered" evidence="2">
    <location>
        <begin position="253"/>
        <end position="278"/>
    </location>
</feature>
<evidence type="ECO:0000256" key="2">
    <source>
        <dbReference type="SAM" id="MobiDB-lite"/>
    </source>
</evidence>
<dbReference type="InterPro" id="IPR056823">
    <property type="entry name" value="TEN-like_YD-shell"/>
</dbReference>
<evidence type="ECO:0000313" key="4">
    <source>
        <dbReference type="EMBL" id="AGK75098.1"/>
    </source>
</evidence>
<accession>N0CNE6</accession>
<dbReference type="NCBIfam" id="TIGR03696">
    <property type="entry name" value="Rhs_assc_core"/>
    <property type="match status" value="1"/>
</dbReference>
<dbReference type="KEGG" id="sfi:SFUL_113"/>
<dbReference type="PANTHER" id="PTHR32305:SF17">
    <property type="entry name" value="TRNA NUCLEASE WAPA"/>
    <property type="match status" value="1"/>
</dbReference>
<dbReference type="eggNOG" id="COG3209">
    <property type="taxonomic scope" value="Bacteria"/>
</dbReference>
<proteinExistence type="predicted"/>
<dbReference type="EMBL" id="CP005080">
    <property type="protein sequence ID" value="AGK75098.1"/>
    <property type="molecule type" value="Genomic_DNA"/>
</dbReference>
<dbReference type="Gene3D" id="2.180.10.10">
    <property type="entry name" value="RHS repeat-associated core"/>
    <property type="match status" value="2"/>
</dbReference>
<reference evidence="4 5" key="1">
    <citation type="submission" date="2013-04" db="EMBL/GenBank/DDBJ databases">
        <title>Complete genome sequence of Streptomyces fulvissimus.</title>
        <authorList>
            <person name="Myronovskyi M."/>
            <person name="Tokovenko B."/>
            <person name="Manderscheid N."/>
            <person name="Petzke L."/>
            <person name="Luzhetskyy A."/>
        </authorList>
    </citation>
    <scope>NUCLEOTIDE SEQUENCE [LARGE SCALE GENOMIC DNA]</scope>
    <source>
        <strain evidence="4 5">DSM 40593</strain>
    </source>
</reference>
<organism evidence="4 5">
    <name type="scientific">Streptomyces microflavus DSM 40593</name>
    <dbReference type="NCBI Taxonomy" id="1303692"/>
    <lineage>
        <taxon>Bacteria</taxon>
        <taxon>Bacillati</taxon>
        <taxon>Actinomycetota</taxon>
        <taxon>Actinomycetes</taxon>
        <taxon>Kitasatosporales</taxon>
        <taxon>Streptomycetaceae</taxon>
        <taxon>Streptomyces</taxon>
    </lineage>
</organism>
<evidence type="ECO:0000313" key="5">
    <source>
        <dbReference type="Proteomes" id="UP000013304"/>
    </source>
</evidence>
<dbReference type="Pfam" id="PF25023">
    <property type="entry name" value="TEN_YD-shell"/>
    <property type="match status" value="1"/>
</dbReference>
<protein>
    <submittedName>
        <fullName evidence="4">YD repeat-containing protein</fullName>
    </submittedName>
</protein>
<dbReference type="PATRIC" id="fig|1303692.3.peg.116"/>
<dbReference type="InterPro" id="IPR050708">
    <property type="entry name" value="T6SS_VgrG/RHS"/>
</dbReference>
<dbReference type="OrthoDB" id="5994822at2"/>
<feature type="region of interest" description="Disordered" evidence="2">
    <location>
        <begin position="1"/>
        <end position="23"/>
    </location>
</feature>
<dbReference type="PANTHER" id="PTHR32305">
    <property type="match status" value="1"/>
</dbReference>
<feature type="domain" description="Teneurin-like YD-shell" evidence="3">
    <location>
        <begin position="1525"/>
        <end position="1646"/>
    </location>
</feature>
<name>N0CNE6_STRMI</name>
<dbReference type="Proteomes" id="UP000013304">
    <property type="component" value="Chromosome"/>
</dbReference>
<dbReference type="InterPro" id="IPR022385">
    <property type="entry name" value="Rhs_assc_core"/>
</dbReference>
<keyword evidence="1" id="KW-0677">Repeat</keyword>